<organism evidence="17 18">
    <name type="scientific">Streptomyces xiamenensis</name>
    <dbReference type="NCBI Taxonomy" id="408015"/>
    <lineage>
        <taxon>Bacteria</taxon>
        <taxon>Bacillati</taxon>
        <taxon>Actinomycetota</taxon>
        <taxon>Actinomycetes</taxon>
        <taxon>Kitasatosporales</taxon>
        <taxon>Streptomycetaceae</taxon>
        <taxon>Streptomyces</taxon>
    </lineage>
</organism>
<keyword evidence="8" id="KW-0067">ATP-binding</keyword>
<dbReference type="Pfam" id="PF01590">
    <property type="entry name" value="GAF"/>
    <property type="match status" value="1"/>
</dbReference>
<dbReference type="InterPro" id="IPR036457">
    <property type="entry name" value="PPM-type-like_dom_sf"/>
</dbReference>
<dbReference type="AlphaFoldDB" id="A0A0F7FQE3"/>
<dbReference type="NCBIfam" id="TIGR00229">
    <property type="entry name" value="sensory_box"/>
    <property type="match status" value="2"/>
</dbReference>
<gene>
    <name evidence="17" type="ORF">SXIM_06830</name>
</gene>
<dbReference type="PATRIC" id="fig|408015.6.peg.715"/>
<protein>
    <recommendedName>
        <fullName evidence="1">protein-serine/threonine phosphatase</fullName>
        <ecNumber evidence="1">3.1.3.16</ecNumber>
    </recommendedName>
    <alternativeName>
        <fullName evidence="15">Protein-serine/threonine phosphatase</fullName>
    </alternativeName>
    <alternativeName>
        <fullName evidence="14">Serine/threonine-protein kinase</fullName>
    </alternativeName>
</protein>
<dbReference type="Pfam" id="PF07228">
    <property type="entry name" value="SpoIIE"/>
    <property type="match status" value="1"/>
</dbReference>
<evidence type="ECO:0000256" key="5">
    <source>
        <dbReference type="ARBA" id="ARBA00022741"/>
    </source>
</evidence>
<sequence>MVDGGPERRAGAMAGGAMPDRSSGALTDLMRQAVFVQDESGAIILWGPEAQLLFGYPPERALGQQAADLLLPDGPTGPAREWQRTARTGREWAGVLPARHADGHTRLVEVRSRPAPAPGGAVCILSQAADAGTLRELASDLALSTGLINQSPVALGLFDTDLNWRRVNPALARLHGVPASELIGRSFGATLTETDVSGVGEVLRRVLETGRPVIDHRTTGRTPADPDRDHVWSASFYRLDEPDGRPLGVAMSAIDVSERVRANNEVARARIRLALIAEAGTRVGTTLDLRQTAHELVRAAVPRYADLAGVDILDAVLGGGAAPPVQRDGSAVFRLLAFAGGEGTALEPAARDIGSPVTFGPARINTQAVRHSRPILLAKATAQGLRRLTRDEREARLLESAGVHSVLVTPLIARGEVLGTLTLMRTTGSRAFDEEDRELAGELAARAAISVDNARLYTRERNTALTLQRSLLPQLPQERSDIEIAYRYRPAVSEVGGDWIDVLRLPGGRFGLVVGDVMGKGVRAAAIMGQLRSTIRALARMGVPPAELLGHLDGIAEFLGDSIATCLYAECDPREGWCELASAGHLPPVLVQPDGRGELLRLPRAVPLGVGGVPFLSVRLRLAPGATLALFTDGLVEERGHSIDEGLRAVLRLLEGPAGSLEETCDTVLGIRGRDTAPQDDVALLVARVHRGGADSEKRSA</sequence>
<dbReference type="Gene3D" id="3.30.450.40">
    <property type="match status" value="1"/>
</dbReference>
<evidence type="ECO:0000259" key="16">
    <source>
        <dbReference type="PROSITE" id="PS50112"/>
    </source>
</evidence>
<dbReference type="FunFam" id="3.60.40.10:FF:000005">
    <property type="entry name" value="Serine/threonine protein phosphatase"/>
    <property type="match status" value="1"/>
</dbReference>
<dbReference type="InterPro" id="IPR001932">
    <property type="entry name" value="PPM-type_phosphatase-like_dom"/>
</dbReference>
<dbReference type="GO" id="GO:0016301">
    <property type="term" value="F:kinase activity"/>
    <property type="evidence" value="ECO:0007669"/>
    <property type="project" value="UniProtKB-KW"/>
</dbReference>
<dbReference type="SUPFAM" id="SSF55785">
    <property type="entry name" value="PYP-like sensor domain (PAS domain)"/>
    <property type="match status" value="2"/>
</dbReference>
<dbReference type="Gene3D" id="3.60.40.10">
    <property type="entry name" value="PPM-type phosphatase domain"/>
    <property type="match status" value="1"/>
</dbReference>
<dbReference type="InterPro" id="IPR003018">
    <property type="entry name" value="GAF"/>
</dbReference>
<keyword evidence="9" id="KW-0460">Magnesium</keyword>
<dbReference type="SUPFAM" id="SSF81606">
    <property type="entry name" value="PP2C-like"/>
    <property type="match status" value="1"/>
</dbReference>
<feature type="domain" description="PAS" evidence="16">
    <location>
        <begin position="167"/>
        <end position="210"/>
    </location>
</feature>
<dbReference type="HOGENOM" id="CLU_000445_43_3_11"/>
<keyword evidence="6" id="KW-0418">Kinase</keyword>
<evidence type="ECO:0000256" key="13">
    <source>
        <dbReference type="ARBA" id="ARBA00056274"/>
    </source>
</evidence>
<keyword evidence="7" id="KW-0378">Hydrolase</keyword>
<dbReference type="CDD" id="cd00130">
    <property type="entry name" value="PAS"/>
    <property type="match status" value="2"/>
</dbReference>
<dbReference type="Pfam" id="PF08448">
    <property type="entry name" value="PAS_4"/>
    <property type="match status" value="2"/>
</dbReference>
<evidence type="ECO:0000256" key="7">
    <source>
        <dbReference type="ARBA" id="ARBA00022801"/>
    </source>
</evidence>
<evidence type="ECO:0000256" key="1">
    <source>
        <dbReference type="ARBA" id="ARBA00013081"/>
    </source>
</evidence>
<keyword evidence="2" id="KW-0597">Phosphoprotein</keyword>
<dbReference type="EMBL" id="CP009922">
    <property type="protein sequence ID" value="AKG42067.1"/>
    <property type="molecule type" value="Genomic_DNA"/>
</dbReference>
<dbReference type="GO" id="GO:0004722">
    <property type="term" value="F:protein serine/threonine phosphatase activity"/>
    <property type="evidence" value="ECO:0007669"/>
    <property type="project" value="UniProtKB-EC"/>
</dbReference>
<dbReference type="GO" id="GO:0046872">
    <property type="term" value="F:metal ion binding"/>
    <property type="evidence" value="ECO:0007669"/>
    <property type="project" value="UniProtKB-KW"/>
</dbReference>
<dbReference type="FunFam" id="3.30.450.40:FF:000035">
    <property type="entry name" value="PAS sensor protein"/>
    <property type="match status" value="1"/>
</dbReference>
<keyword evidence="4" id="KW-0479">Metal-binding</keyword>
<dbReference type="SMART" id="SM00091">
    <property type="entry name" value="PAS"/>
    <property type="match status" value="2"/>
</dbReference>
<dbReference type="InterPro" id="IPR035965">
    <property type="entry name" value="PAS-like_dom_sf"/>
</dbReference>
<accession>A0A0F7FQE3</accession>
<proteinExistence type="predicted"/>
<name>A0A0F7FQE3_9ACTN</name>
<keyword evidence="3" id="KW-0808">Transferase</keyword>
<dbReference type="InterPro" id="IPR052016">
    <property type="entry name" value="Bact_Sigma-Reg"/>
</dbReference>
<dbReference type="SUPFAM" id="SSF55781">
    <property type="entry name" value="GAF domain-like"/>
    <property type="match status" value="1"/>
</dbReference>
<dbReference type="Gene3D" id="3.30.450.20">
    <property type="entry name" value="PAS domain"/>
    <property type="match status" value="2"/>
</dbReference>
<evidence type="ECO:0000313" key="18">
    <source>
        <dbReference type="Proteomes" id="UP000034034"/>
    </source>
</evidence>
<dbReference type="SMART" id="SM00331">
    <property type="entry name" value="PP2C_SIG"/>
    <property type="match status" value="1"/>
</dbReference>
<comment type="function">
    <text evidence="13">Primarily acts as an independent SigF regulator that is sensitive to the osmosensory signal, mediating the cross talk of PknD with the SigF regulon. Possesses both phosphatase and kinase activities. The kinase domain functions as a classic anti-sigma factor-like kinase to phosphorylate the anti-anti-sigma factor domain at the canonical regulatory site, and the phosphatase domain antagonizes this activity.</text>
</comment>
<dbReference type="Proteomes" id="UP000034034">
    <property type="component" value="Chromosome"/>
</dbReference>
<evidence type="ECO:0000313" key="17">
    <source>
        <dbReference type="EMBL" id="AKG42067.1"/>
    </source>
</evidence>
<evidence type="ECO:0000256" key="14">
    <source>
        <dbReference type="ARBA" id="ARBA00075117"/>
    </source>
</evidence>
<evidence type="ECO:0000256" key="15">
    <source>
        <dbReference type="ARBA" id="ARBA00081350"/>
    </source>
</evidence>
<evidence type="ECO:0000256" key="8">
    <source>
        <dbReference type="ARBA" id="ARBA00022840"/>
    </source>
</evidence>
<keyword evidence="5" id="KW-0547">Nucleotide-binding</keyword>
<dbReference type="SMART" id="SM00065">
    <property type="entry name" value="GAF"/>
    <property type="match status" value="1"/>
</dbReference>
<keyword evidence="11" id="KW-0464">Manganese</keyword>
<dbReference type="PANTHER" id="PTHR43156:SF2">
    <property type="entry name" value="STAGE II SPORULATION PROTEIN E"/>
    <property type="match status" value="1"/>
</dbReference>
<keyword evidence="18" id="KW-1185">Reference proteome</keyword>
<dbReference type="PANTHER" id="PTHR43156">
    <property type="entry name" value="STAGE II SPORULATION PROTEIN E-RELATED"/>
    <property type="match status" value="1"/>
</dbReference>
<evidence type="ECO:0000256" key="12">
    <source>
        <dbReference type="ARBA" id="ARBA00047761"/>
    </source>
</evidence>
<evidence type="ECO:0000256" key="2">
    <source>
        <dbReference type="ARBA" id="ARBA00022553"/>
    </source>
</evidence>
<evidence type="ECO:0000256" key="9">
    <source>
        <dbReference type="ARBA" id="ARBA00022842"/>
    </source>
</evidence>
<evidence type="ECO:0000256" key="4">
    <source>
        <dbReference type="ARBA" id="ARBA00022723"/>
    </source>
</evidence>
<evidence type="ECO:0000256" key="3">
    <source>
        <dbReference type="ARBA" id="ARBA00022679"/>
    </source>
</evidence>
<dbReference type="EC" id="3.1.3.16" evidence="1"/>
<dbReference type="InterPro" id="IPR000014">
    <property type="entry name" value="PAS"/>
</dbReference>
<dbReference type="STRING" id="408015.SXIM_06830"/>
<comment type="catalytic activity">
    <reaction evidence="12">
        <text>O-phospho-L-seryl-[protein] + H2O = L-seryl-[protein] + phosphate</text>
        <dbReference type="Rhea" id="RHEA:20629"/>
        <dbReference type="Rhea" id="RHEA-COMP:9863"/>
        <dbReference type="Rhea" id="RHEA-COMP:11604"/>
        <dbReference type="ChEBI" id="CHEBI:15377"/>
        <dbReference type="ChEBI" id="CHEBI:29999"/>
        <dbReference type="ChEBI" id="CHEBI:43474"/>
        <dbReference type="ChEBI" id="CHEBI:83421"/>
        <dbReference type="EC" id="3.1.3.16"/>
    </reaction>
</comment>
<dbReference type="PROSITE" id="PS50112">
    <property type="entry name" value="PAS"/>
    <property type="match status" value="2"/>
</dbReference>
<keyword evidence="10" id="KW-0904">Protein phosphatase</keyword>
<dbReference type="KEGG" id="sxi:SXIM_06830"/>
<evidence type="ECO:0000256" key="11">
    <source>
        <dbReference type="ARBA" id="ARBA00023211"/>
    </source>
</evidence>
<dbReference type="RefSeq" id="WP_246156829.1">
    <property type="nucleotide sequence ID" value="NZ_CP009922.3"/>
</dbReference>
<dbReference type="InterPro" id="IPR013656">
    <property type="entry name" value="PAS_4"/>
</dbReference>
<dbReference type="InterPro" id="IPR029016">
    <property type="entry name" value="GAF-like_dom_sf"/>
</dbReference>
<feature type="domain" description="PAS" evidence="16">
    <location>
        <begin position="34"/>
        <end position="73"/>
    </location>
</feature>
<reference evidence="17" key="1">
    <citation type="submission" date="2019-08" db="EMBL/GenBank/DDBJ databases">
        <title>Complete genome sequence of a mangrove-derived Streptomyces xiamenensis.</title>
        <authorList>
            <person name="Xu J."/>
        </authorList>
    </citation>
    <scope>NUCLEOTIDE SEQUENCE</scope>
    <source>
        <strain evidence="17">318</strain>
    </source>
</reference>
<evidence type="ECO:0000256" key="10">
    <source>
        <dbReference type="ARBA" id="ARBA00022912"/>
    </source>
</evidence>
<dbReference type="GO" id="GO:0005524">
    <property type="term" value="F:ATP binding"/>
    <property type="evidence" value="ECO:0007669"/>
    <property type="project" value="UniProtKB-KW"/>
</dbReference>
<evidence type="ECO:0000256" key="6">
    <source>
        <dbReference type="ARBA" id="ARBA00022777"/>
    </source>
</evidence>